<name>A0A7W5H737_9BACT</name>
<evidence type="ECO:0000256" key="3">
    <source>
        <dbReference type="ARBA" id="ARBA00009288"/>
    </source>
</evidence>
<dbReference type="Pfam" id="PF14537">
    <property type="entry name" value="Cytochrom_c3_2"/>
    <property type="match status" value="1"/>
</dbReference>
<evidence type="ECO:0000256" key="1">
    <source>
        <dbReference type="ARBA" id="ARBA00001926"/>
    </source>
</evidence>
<keyword evidence="14" id="KW-0812">Transmembrane</keyword>
<evidence type="ECO:0000256" key="12">
    <source>
        <dbReference type="ARBA" id="ARBA00023004"/>
    </source>
</evidence>
<evidence type="ECO:0000256" key="13">
    <source>
        <dbReference type="ARBA" id="ARBA00049131"/>
    </source>
</evidence>
<gene>
    <name evidence="16" type="ORF">FHS27_003780</name>
</gene>
<dbReference type="InterPro" id="IPR036280">
    <property type="entry name" value="Multihaem_cyt_sf"/>
</dbReference>
<evidence type="ECO:0000256" key="11">
    <source>
        <dbReference type="ARBA" id="ARBA00023002"/>
    </source>
</evidence>
<dbReference type="AlphaFoldDB" id="A0A7W5H737"/>
<dbReference type="PANTHER" id="PTHR30633:SF0">
    <property type="entry name" value="CYTOCHROME C-552"/>
    <property type="match status" value="1"/>
</dbReference>
<keyword evidence="7" id="KW-0479">Metal-binding</keyword>
<evidence type="ECO:0000256" key="5">
    <source>
        <dbReference type="ARBA" id="ARBA00022448"/>
    </source>
</evidence>
<keyword evidence="8" id="KW-0732">Signal</keyword>
<dbReference type="GO" id="GO:0019645">
    <property type="term" value="P:anaerobic electron transport chain"/>
    <property type="evidence" value="ECO:0007669"/>
    <property type="project" value="TreeGrafter"/>
</dbReference>
<accession>A0A7W5H737</accession>
<keyword evidence="14" id="KW-0472">Membrane</keyword>
<dbReference type="InterPro" id="IPR003321">
    <property type="entry name" value="Cyt_c552"/>
</dbReference>
<evidence type="ECO:0000256" key="14">
    <source>
        <dbReference type="SAM" id="Phobius"/>
    </source>
</evidence>
<keyword evidence="17" id="KW-1185">Reference proteome</keyword>
<dbReference type="EMBL" id="JACHXU010000013">
    <property type="protein sequence ID" value="MBB3207953.1"/>
    <property type="molecule type" value="Genomic_DNA"/>
</dbReference>
<evidence type="ECO:0000256" key="4">
    <source>
        <dbReference type="ARBA" id="ARBA00011887"/>
    </source>
</evidence>
<evidence type="ECO:0000256" key="7">
    <source>
        <dbReference type="ARBA" id="ARBA00022723"/>
    </source>
</evidence>
<keyword evidence="5" id="KW-0813">Transport</keyword>
<keyword evidence="9" id="KW-0106">Calcium</keyword>
<evidence type="ECO:0000256" key="9">
    <source>
        <dbReference type="ARBA" id="ARBA00022837"/>
    </source>
</evidence>
<dbReference type="GO" id="GO:0042279">
    <property type="term" value="F:nitrite reductase (cytochrome, ammonia-forming) activity"/>
    <property type="evidence" value="ECO:0007669"/>
    <property type="project" value="UniProtKB-EC"/>
</dbReference>
<keyword evidence="12" id="KW-0408">Iron</keyword>
<evidence type="ECO:0000256" key="2">
    <source>
        <dbReference type="ARBA" id="ARBA00004196"/>
    </source>
</evidence>
<keyword evidence="10" id="KW-0249">Electron transport</keyword>
<dbReference type="InterPro" id="IPR012286">
    <property type="entry name" value="Tetrahaem_cytochrome"/>
</dbReference>
<reference evidence="16 17" key="1">
    <citation type="submission" date="2020-08" db="EMBL/GenBank/DDBJ databases">
        <title>Genomic Encyclopedia of Type Strains, Phase III (KMG-III): the genomes of soil and plant-associated and newly described type strains.</title>
        <authorList>
            <person name="Whitman W."/>
        </authorList>
    </citation>
    <scope>NUCLEOTIDE SEQUENCE [LARGE SCALE GENOMIC DNA]</scope>
    <source>
        <strain evidence="16 17">CECT 8075</strain>
    </source>
</reference>
<comment type="subcellular location">
    <subcellularLocation>
        <location evidence="2">Cell envelope</location>
    </subcellularLocation>
</comment>
<dbReference type="Gene3D" id="1.10.780.10">
    <property type="entry name" value="Hydroxylamine Oxidoreductase, Chain A, domain 1"/>
    <property type="match status" value="1"/>
</dbReference>
<evidence type="ECO:0000256" key="10">
    <source>
        <dbReference type="ARBA" id="ARBA00022982"/>
    </source>
</evidence>
<protein>
    <recommendedName>
        <fullName evidence="4">nitrite reductase (cytochrome; ammonia-forming)</fullName>
        <ecNumber evidence="4">1.7.2.2</ecNumber>
    </recommendedName>
</protein>
<comment type="similarity">
    <text evidence="3">Belongs to the cytochrome c-552 family.</text>
</comment>
<keyword evidence="11" id="KW-0560">Oxidoreductase</keyword>
<keyword evidence="6" id="KW-0349">Heme</keyword>
<dbReference type="GO" id="GO:0046872">
    <property type="term" value="F:metal ion binding"/>
    <property type="evidence" value="ECO:0007669"/>
    <property type="project" value="UniProtKB-KW"/>
</dbReference>
<dbReference type="EC" id="1.7.2.2" evidence="4"/>
<dbReference type="RefSeq" id="WP_184306212.1">
    <property type="nucleotide sequence ID" value="NZ_JACHXU010000013.1"/>
</dbReference>
<comment type="catalytic activity">
    <reaction evidence="13">
        <text>6 Fe(III)-[cytochrome c] + NH4(+) + 2 H2O = 6 Fe(II)-[cytochrome c] + nitrite + 8 H(+)</text>
        <dbReference type="Rhea" id="RHEA:13089"/>
        <dbReference type="Rhea" id="RHEA-COMP:10350"/>
        <dbReference type="Rhea" id="RHEA-COMP:14399"/>
        <dbReference type="ChEBI" id="CHEBI:15377"/>
        <dbReference type="ChEBI" id="CHEBI:15378"/>
        <dbReference type="ChEBI" id="CHEBI:16301"/>
        <dbReference type="ChEBI" id="CHEBI:28938"/>
        <dbReference type="ChEBI" id="CHEBI:29033"/>
        <dbReference type="ChEBI" id="CHEBI:29034"/>
        <dbReference type="EC" id="1.7.2.2"/>
    </reaction>
</comment>
<dbReference type="GO" id="GO:0030288">
    <property type="term" value="C:outer membrane-bounded periplasmic space"/>
    <property type="evidence" value="ECO:0007669"/>
    <property type="project" value="TreeGrafter"/>
</dbReference>
<evidence type="ECO:0000259" key="15">
    <source>
        <dbReference type="Pfam" id="PF14537"/>
    </source>
</evidence>
<comment type="caution">
    <text evidence="16">The sequence shown here is derived from an EMBL/GenBank/DDBJ whole genome shotgun (WGS) entry which is preliminary data.</text>
</comment>
<evidence type="ECO:0000256" key="6">
    <source>
        <dbReference type="ARBA" id="ARBA00022617"/>
    </source>
</evidence>
<dbReference type="GO" id="GO:0020037">
    <property type="term" value="F:heme binding"/>
    <property type="evidence" value="ECO:0007669"/>
    <property type="project" value="TreeGrafter"/>
</dbReference>
<dbReference type="Gene3D" id="1.10.1130.10">
    <property type="entry name" value="Flavocytochrome C3, Chain A"/>
    <property type="match status" value="2"/>
</dbReference>
<sequence>MKGSKRLWYWLIGTNVILFGIIAYSAIAPGALTKTILLPGETSHGHYQIEMRCDVCHTEGNGIREDACLDCHAEELRLAKDTHPSSKFNDPSNADLLNVLDATNCLTCHREHVQEQTLVMGLTMPADYCYHCHQETLETRPSHADFAFDSCATAGCHNYHDNTALYENFLNKHAGEDDFLAEMVGLARSSPSPPTASQLTQIAADAPESLSGDAAILDDWASTAHAAAGVNCSGCHATEVLNESANQTTNHEADSASDEFRWSRTVSLDTCGQCHERERDTFLLGHHGMRLAQDLPAMTPAEARIPMHVDAAHRQLDCNACHSGHRFDTTYASVEACLGCHNDDHSNAFTQTSHYDVWQQELAGESPVGSGVTCATCHLPRVEDDDGNVWVQHNQNANLRPNEKMIREVCMNCHGLAFSIDALADQDLIQNCFATSPSQHIESVDLAKARFDEKQRKREARLKKK</sequence>
<evidence type="ECO:0000313" key="16">
    <source>
        <dbReference type="EMBL" id="MBB3207953.1"/>
    </source>
</evidence>
<evidence type="ECO:0000313" key="17">
    <source>
        <dbReference type="Proteomes" id="UP000536179"/>
    </source>
</evidence>
<proteinExistence type="inferred from homology"/>
<dbReference type="SUPFAM" id="SSF48695">
    <property type="entry name" value="Multiheme cytochromes"/>
    <property type="match status" value="1"/>
</dbReference>
<evidence type="ECO:0000256" key="8">
    <source>
        <dbReference type="ARBA" id="ARBA00022729"/>
    </source>
</evidence>
<dbReference type="Proteomes" id="UP000536179">
    <property type="component" value="Unassembled WGS sequence"/>
</dbReference>
<feature type="transmembrane region" description="Helical" evidence="14">
    <location>
        <begin position="7"/>
        <end position="27"/>
    </location>
</feature>
<keyword evidence="14" id="KW-1133">Transmembrane helix</keyword>
<organism evidence="16 17">
    <name type="scientific">Aporhodopirellula rubra</name>
    <dbReference type="NCBI Taxonomy" id="980271"/>
    <lineage>
        <taxon>Bacteria</taxon>
        <taxon>Pseudomonadati</taxon>
        <taxon>Planctomycetota</taxon>
        <taxon>Planctomycetia</taxon>
        <taxon>Pirellulales</taxon>
        <taxon>Pirellulaceae</taxon>
        <taxon>Aporhodopirellula</taxon>
    </lineage>
</organism>
<dbReference type="PANTHER" id="PTHR30633">
    <property type="entry name" value="CYTOCHROME C-552 RESPIRATORY NITRITE REDUCTASE"/>
    <property type="match status" value="1"/>
</dbReference>
<comment type="cofactor">
    <cofactor evidence="1">
        <name>heme c</name>
        <dbReference type="ChEBI" id="CHEBI:61717"/>
    </cofactor>
</comment>
<feature type="domain" description="Tetrahaem cytochrome" evidence="15">
    <location>
        <begin position="46"/>
        <end position="134"/>
    </location>
</feature>